<reference evidence="1" key="1">
    <citation type="submission" date="2018-05" db="EMBL/GenBank/DDBJ databases">
        <authorList>
            <person name="Lanie J.A."/>
            <person name="Ng W.-L."/>
            <person name="Kazmierczak K.M."/>
            <person name="Andrzejewski T.M."/>
            <person name="Davidsen T.M."/>
            <person name="Wayne K.J."/>
            <person name="Tettelin H."/>
            <person name="Glass J.I."/>
            <person name="Rusch D."/>
            <person name="Podicherti R."/>
            <person name="Tsui H.-C.T."/>
            <person name="Winkler M.E."/>
        </authorList>
    </citation>
    <scope>NUCLEOTIDE SEQUENCE</scope>
</reference>
<gene>
    <name evidence="1" type="ORF">METZ01_LOCUS129737</name>
</gene>
<protein>
    <submittedName>
        <fullName evidence="1">Uncharacterized protein</fullName>
    </submittedName>
</protein>
<accession>A0A381YK38</accession>
<evidence type="ECO:0000313" key="1">
    <source>
        <dbReference type="EMBL" id="SVA76883.1"/>
    </source>
</evidence>
<dbReference type="EMBL" id="UINC01018326">
    <property type="protein sequence ID" value="SVA76883.1"/>
    <property type="molecule type" value="Genomic_DNA"/>
</dbReference>
<dbReference type="AlphaFoldDB" id="A0A381YK38"/>
<sequence>MRTRAEELEDQIKILTEERRHLQETYEAIMAGAWTGDEHSVEARALALDSKID</sequence>
<name>A0A381YK38_9ZZZZ</name>
<proteinExistence type="predicted"/>
<feature type="non-terminal residue" evidence="1">
    <location>
        <position position="53"/>
    </location>
</feature>
<organism evidence="1">
    <name type="scientific">marine metagenome</name>
    <dbReference type="NCBI Taxonomy" id="408172"/>
    <lineage>
        <taxon>unclassified sequences</taxon>
        <taxon>metagenomes</taxon>
        <taxon>ecological metagenomes</taxon>
    </lineage>
</organism>